<organism evidence="1 2">
    <name type="scientific">Lupinus albus</name>
    <name type="common">White lupine</name>
    <name type="synonym">Lupinus termis</name>
    <dbReference type="NCBI Taxonomy" id="3870"/>
    <lineage>
        <taxon>Eukaryota</taxon>
        <taxon>Viridiplantae</taxon>
        <taxon>Streptophyta</taxon>
        <taxon>Embryophyta</taxon>
        <taxon>Tracheophyta</taxon>
        <taxon>Spermatophyta</taxon>
        <taxon>Magnoliopsida</taxon>
        <taxon>eudicotyledons</taxon>
        <taxon>Gunneridae</taxon>
        <taxon>Pentapetalae</taxon>
        <taxon>rosids</taxon>
        <taxon>fabids</taxon>
        <taxon>Fabales</taxon>
        <taxon>Fabaceae</taxon>
        <taxon>Papilionoideae</taxon>
        <taxon>50 kb inversion clade</taxon>
        <taxon>genistoids sensu lato</taxon>
        <taxon>core genistoids</taxon>
        <taxon>Genisteae</taxon>
        <taxon>Lupinus</taxon>
    </lineage>
</organism>
<keyword evidence="2" id="KW-1185">Reference proteome</keyword>
<dbReference type="Proteomes" id="UP000447434">
    <property type="component" value="Chromosome 6"/>
</dbReference>
<accession>A0A6A4QE08</accession>
<comment type="caution">
    <text evidence="1">The sequence shown here is derived from an EMBL/GenBank/DDBJ whole genome shotgun (WGS) entry which is preliminary data.</text>
</comment>
<protein>
    <submittedName>
        <fullName evidence="1">Uncharacterized protein</fullName>
    </submittedName>
</protein>
<evidence type="ECO:0000313" key="1">
    <source>
        <dbReference type="EMBL" id="KAE9611852.1"/>
    </source>
</evidence>
<name>A0A6A4QE08_LUPAL</name>
<reference evidence="2" key="1">
    <citation type="journal article" date="2020" name="Nat. Commun.">
        <title>Genome sequence of the cluster root forming white lupin.</title>
        <authorList>
            <person name="Hufnagel B."/>
            <person name="Marques A."/>
            <person name="Soriano A."/>
            <person name="Marques L."/>
            <person name="Divol F."/>
            <person name="Doumas P."/>
            <person name="Sallet E."/>
            <person name="Mancinotti D."/>
            <person name="Carrere S."/>
            <person name="Marande W."/>
            <person name="Arribat S."/>
            <person name="Keller J."/>
            <person name="Huneau C."/>
            <person name="Blein T."/>
            <person name="Aime D."/>
            <person name="Laguerre M."/>
            <person name="Taylor J."/>
            <person name="Schubert V."/>
            <person name="Nelson M."/>
            <person name="Geu-Flores F."/>
            <person name="Crespi M."/>
            <person name="Gallardo-Guerrero K."/>
            <person name="Delaux P.-M."/>
            <person name="Salse J."/>
            <person name="Berges H."/>
            <person name="Guyot R."/>
            <person name="Gouzy J."/>
            <person name="Peret B."/>
        </authorList>
    </citation>
    <scope>NUCLEOTIDE SEQUENCE [LARGE SCALE GENOMIC DNA]</scope>
    <source>
        <strain evidence="2">cv. Amiga</strain>
    </source>
</reference>
<dbReference type="AlphaFoldDB" id="A0A6A4QE08"/>
<gene>
    <name evidence="1" type="ORF">Lalb_Chr06g0166821</name>
</gene>
<evidence type="ECO:0000313" key="2">
    <source>
        <dbReference type="Proteomes" id="UP000447434"/>
    </source>
</evidence>
<dbReference type="EMBL" id="WOCE01000006">
    <property type="protein sequence ID" value="KAE9611852.1"/>
    <property type="molecule type" value="Genomic_DNA"/>
</dbReference>
<sequence>MKPLIHHHFLSKPTFQPQKIRVELEEHKVGESRKLLNVIQEAVRKELKEKDEGT</sequence>
<proteinExistence type="predicted"/>